<dbReference type="InterPro" id="IPR052895">
    <property type="entry name" value="HetReg/Transcr_Mod"/>
</dbReference>
<reference evidence="2 3" key="1">
    <citation type="submission" date="2018-05" db="EMBL/GenBank/DDBJ databases">
        <title>Genome sequencing and assembly of the regulated plant pathogen Lachnellula willkommii and related sister species for the development of diagnostic species identification markers.</title>
        <authorList>
            <person name="Giroux E."/>
            <person name="Bilodeau G."/>
        </authorList>
    </citation>
    <scope>NUCLEOTIDE SEQUENCE [LARGE SCALE GENOMIC DNA]</scope>
    <source>
        <strain evidence="2 3">CBS 268.59</strain>
    </source>
</reference>
<dbReference type="EMBL" id="QGMK01001092">
    <property type="protein sequence ID" value="TVY73385.1"/>
    <property type="molecule type" value="Genomic_DNA"/>
</dbReference>
<dbReference type="Proteomes" id="UP000469558">
    <property type="component" value="Unassembled WGS sequence"/>
</dbReference>
<comment type="caution">
    <text evidence="2">The sequence shown here is derived from an EMBL/GenBank/DDBJ whole genome shotgun (WGS) entry which is preliminary data.</text>
</comment>
<feature type="domain" description="Heterokaryon incompatibility" evidence="1">
    <location>
        <begin position="87"/>
        <end position="228"/>
    </location>
</feature>
<evidence type="ECO:0000313" key="3">
    <source>
        <dbReference type="Proteomes" id="UP000469558"/>
    </source>
</evidence>
<proteinExistence type="predicted"/>
<protein>
    <submittedName>
        <fullName evidence="2">Heterokaryon incompatibility protein 6 OR allele</fullName>
    </submittedName>
</protein>
<name>A0A8T9C1Q8_9HELO</name>
<sequence>MSLIQDDLPYRPAGSVADISSPAVSSDPPLAVTPSQSPELVYQYEPLDATKNEIRLLRILPIRVVDGQECEVECSLFVTPLNDAPPYEALSYTWGEHLDLQDIFLDDLPFKVTPSLQSALWQLQGHSEERLFWVDALCINQGDDQERGEQVSKMRTIYERATNVVVWLGNRSVRTSRAFALFEDLHEHILDKKYVYNVLRDRDNLDTLDAMGSILDRDYWKRIWVIQEVNSAKKATIMCGKYLIDLPKVKAVQGALWRDHDRYLIQQAVDERIFSLFQKSILYSGPIALEVSGFDPPSSFPDLFTALSEHQFKRASDPRDQVYALVGLTTAREDARFEINYSKSVGQVYIDVVKYIIISSKRLDIITSLHRGDKQYDLPSWVPDWTINDTKTASLPSITIANPGDRYSSAGTSIAEAELKAEDRILVAKGILLSPIKTVGLKMTTTSSDDFKASIPIILEWYRLCSTLDGTLWERVDAFCRTIFYNRISELDLEGYDSPLELMKKIAAAIAVVAEDVCPGESVDRELVDLKNESSVLKWWAKSWMKSAGSTIIGRRFFLSDSNLMGMCPNSAEPGDIICILLGCWVPVVLRPEGDHYIYLGEAYVHEYMYGKGMDELEEGKFQLQEFEIH</sequence>
<dbReference type="Pfam" id="PF06985">
    <property type="entry name" value="HET"/>
    <property type="match status" value="1"/>
</dbReference>
<dbReference type="InterPro" id="IPR010730">
    <property type="entry name" value="HET"/>
</dbReference>
<accession>A0A8T9C1Q8</accession>
<dbReference type="AlphaFoldDB" id="A0A8T9C1Q8"/>
<evidence type="ECO:0000313" key="2">
    <source>
        <dbReference type="EMBL" id="TVY73385.1"/>
    </source>
</evidence>
<organism evidence="2 3">
    <name type="scientific">Lachnellula suecica</name>
    <dbReference type="NCBI Taxonomy" id="602035"/>
    <lineage>
        <taxon>Eukaryota</taxon>
        <taxon>Fungi</taxon>
        <taxon>Dikarya</taxon>
        <taxon>Ascomycota</taxon>
        <taxon>Pezizomycotina</taxon>
        <taxon>Leotiomycetes</taxon>
        <taxon>Helotiales</taxon>
        <taxon>Lachnaceae</taxon>
        <taxon>Lachnellula</taxon>
    </lineage>
</organism>
<evidence type="ECO:0000259" key="1">
    <source>
        <dbReference type="Pfam" id="PF06985"/>
    </source>
</evidence>
<dbReference type="PANTHER" id="PTHR24148">
    <property type="entry name" value="ANKYRIN REPEAT DOMAIN-CONTAINING PROTEIN 39 HOMOLOG-RELATED"/>
    <property type="match status" value="1"/>
</dbReference>
<dbReference type="PANTHER" id="PTHR24148:SF73">
    <property type="entry name" value="HET DOMAIN PROTEIN (AFU_ORTHOLOGUE AFUA_8G01020)"/>
    <property type="match status" value="1"/>
</dbReference>
<gene>
    <name evidence="2" type="primary">het-6_24</name>
    <name evidence="2" type="ORF">LSUE1_G006136</name>
</gene>
<dbReference type="Pfam" id="PF26639">
    <property type="entry name" value="Het-6_barrel"/>
    <property type="match status" value="1"/>
</dbReference>
<dbReference type="OrthoDB" id="194358at2759"/>
<keyword evidence="3" id="KW-1185">Reference proteome</keyword>